<evidence type="ECO:0000256" key="2">
    <source>
        <dbReference type="ARBA" id="ARBA00005517"/>
    </source>
</evidence>
<sequence>MSLFYHSTRGFSEPVTSKQAILEGIAPDGGLFVSDGVLTPCLDPAQLLANDYDANARLVLGKQLPDFSEQEVAGCVRRAYTGTFDSPAVTPVTAVGDDWLLELFHGPTSAFKDVALQMLPQLMGVARQGDGREVMVVTATSGDTGKAALAGFTDKPGTGVCVFYPDGGVSDVQRLQMVTQAGDNVAVCAVSGTFDDAQTQVKRAFGDRALAERLAEKGQVLSSANSINVGRLAPQVTYYLDAYLQLVRTGALELGDELDFFVPTGNFGDVLAGYYAKRMGLPVGRLVVCSNANDVLYDFLRTGVYDRRRDFHRTISPSMDILVSSNLERLLYLASDGDVELVSSLMRDLAEKGVYTVPERLMEQVRASFSCGRADDERTRATIGRTWREEGVLLDPHTGVAKAVMDETEPSGHVRVALATASPFKFSRSVLQAIGEDDSSLSDFQCMDVLAERTGLTPPAQLSDLREREVRFTDVIAPEEVPAYVEQACARVFGTAREVAASSEVCE</sequence>
<dbReference type="EC" id="4.2.3.1" evidence="4"/>
<evidence type="ECO:0000259" key="5">
    <source>
        <dbReference type="Pfam" id="PF00291"/>
    </source>
</evidence>
<name>A0ABT6ZLX6_9ACTN</name>
<comment type="cofactor">
    <cofactor evidence="1">
        <name>pyridoxal 5'-phosphate</name>
        <dbReference type="ChEBI" id="CHEBI:597326"/>
    </cofactor>
</comment>
<dbReference type="Pfam" id="PF24857">
    <property type="entry name" value="THR4_C"/>
    <property type="match status" value="1"/>
</dbReference>
<dbReference type="EMBL" id="JASJEX010000004">
    <property type="protein sequence ID" value="MDJ1130055.1"/>
    <property type="molecule type" value="Genomic_DNA"/>
</dbReference>
<evidence type="ECO:0000313" key="8">
    <source>
        <dbReference type="Proteomes" id="UP001431693"/>
    </source>
</evidence>
<evidence type="ECO:0000313" key="7">
    <source>
        <dbReference type="EMBL" id="MDJ1130055.1"/>
    </source>
</evidence>
<feature type="domain" description="Threonine synthase N-terminal" evidence="6">
    <location>
        <begin position="5"/>
        <end position="80"/>
    </location>
</feature>
<dbReference type="InterPro" id="IPR001926">
    <property type="entry name" value="TrpB-like_PALP"/>
</dbReference>
<feature type="domain" description="Tryptophan synthase beta chain-like PALP" evidence="5">
    <location>
        <begin position="101"/>
        <end position="344"/>
    </location>
</feature>
<dbReference type="InterPro" id="IPR004450">
    <property type="entry name" value="Thr_synthase-like"/>
</dbReference>
<keyword evidence="8" id="KW-1185">Reference proteome</keyword>
<protein>
    <recommendedName>
        <fullName evidence="4">Threonine synthase</fullName>
        <ecNumber evidence="4">4.2.3.1</ecNumber>
    </recommendedName>
</protein>
<dbReference type="Gene3D" id="3.90.1380.10">
    <property type="entry name" value="Threonine synthase, N-terminal domain"/>
    <property type="match status" value="1"/>
</dbReference>
<dbReference type="NCBIfam" id="TIGR00260">
    <property type="entry name" value="thrC"/>
    <property type="match status" value="1"/>
</dbReference>
<accession>A0ABT6ZLX6</accession>
<dbReference type="GO" id="GO:0004795">
    <property type="term" value="F:threonine synthase activity"/>
    <property type="evidence" value="ECO:0007669"/>
    <property type="project" value="UniProtKB-EC"/>
</dbReference>
<dbReference type="PANTHER" id="PTHR43515">
    <property type="entry name" value="THREONINE SYNTHASE-LIKE 1"/>
    <property type="match status" value="1"/>
</dbReference>
<dbReference type="SUPFAM" id="SSF53686">
    <property type="entry name" value="Tryptophan synthase beta subunit-like PLP-dependent enzymes"/>
    <property type="match status" value="1"/>
</dbReference>
<dbReference type="PANTHER" id="PTHR43515:SF1">
    <property type="entry name" value="THREONINE SYNTHASE-LIKE 1"/>
    <property type="match status" value="1"/>
</dbReference>
<dbReference type="Pfam" id="PF14821">
    <property type="entry name" value="Thr_synth_N"/>
    <property type="match status" value="1"/>
</dbReference>
<dbReference type="Gene3D" id="3.40.50.1100">
    <property type="match status" value="2"/>
</dbReference>
<keyword evidence="7" id="KW-0456">Lyase</keyword>
<keyword evidence="3" id="KW-0663">Pyridoxal phosphate</keyword>
<dbReference type="InterPro" id="IPR037158">
    <property type="entry name" value="Thr_synth_N_sf"/>
</dbReference>
<dbReference type="InterPro" id="IPR029144">
    <property type="entry name" value="Thr_synth_N"/>
</dbReference>
<dbReference type="RefSeq" id="WP_283713206.1">
    <property type="nucleotide sequence ID" value="NZ_JASJEW010000003.1"/>
</dbReference>
<dbReference type="Proteomes" id="UP001431693">
    <property type="component" value="Unassembled WGS sequence"/>
</dbReference>
<evidence type="ECO:0000256" key="3">
    <source>
        <dbReference type="ARBA" id="ARBA00022898"/>
    </source>
</evidence>
<gene>
    <name evidence="7" type="primary">thrC</name>
    <name evidence="7" type="ORF">QJ043_08200</name>
</gene>
<comment type="caution">
    <text evidence="7">The sequence shown here is derived from an EMBL/GenBank/DDBJ whole genome shotgun (WGS) entry which is preliminary data.</text>
</comment>
<evidence type="ECO:0000256" key="4">
    <source>
        <dbReference type="NCBIfam" id="TIGR00260"/>
    </source>
</evidence>
<evidence type="ECO:0000259" key="6">
    <source>
        <dbReference type="Pfam" id="PF14821"/>
    </source>
</evidence>
<organism evidence="7 8">
    <name type="scientific">Kribbibacterium absianum</name>
    <dbReference type="NCBI Taxonomy" id="3044210"/>
    <lineage>
        <taxon>Bacteria</taxon>
        <taxon>Bacillati</taxon>
        <taxon>Actinomycetota</taxon>
        <taxon>Coriobacteriia</taxon>
        <taxon>Coriobacteriales</taxon>
        <taxon>Kribbibacteriaceae</taxon>
        <taxon>Kribbibacterium</taxon>
    </lineage>
</organism>
<evidence type="ECO:0000256" key="1">
    <source>
        <dbReference type="ARBA" id="ARBA00001933"/>
    </source>
</evidence>
<reference evidence="7" key="1">
    <citation type="submission" date="2023-05" db="EMBL/GenBank/DDBJ databases">
        <title>[olsenella] sp. nov., isolated from a pig farm feces dump.</title>
        <authorList>
            <person name="Chang Y.-H."/>
        </authorList>
    </citation>
    <scope>NUCLEOTIDE SEQUENCE</scope>
    <source>
        <strain evidence="7">YH-ols2217</strain>
    </source>
</reference>
<dbReference type="InterPro" id="IPR036052">
    <property type="entry name" value="TrpB-like_PALP_sf"/>
</dbReference>
<dbReference type="Pfam" id="PF00291">
    <property type="entry name" value="PALP"/>
    <property type="match status" value="1"/>
</dbReference>
<proteinExistence type="inferred from homology"/>
<dbReference type="CDD" id="cd01560">
    <property type="entry name" value="Thr-synth_2"/>
    <property type="match status" value="1"/>
</dbReference>
<comment type="similarity">
    <text evidence="2">Belongs to the threonine synthase family.</text>
</comment>